<dbReference type="Proteomes" id="UP000254720">
    <property type="component" value="Unassembled WGS sequence"/>
</dbReference>
<keyword evidence="3" id="KW-1185">Reference proteome</keyword>
<dbReference type="RefSeq" id="WP_114835511.1">
    <property type="nucleotide sequence ID" value="NZ_LR699114.1"/>
</dbReference>
<organism evidence="2 3">
    <name type="scientific">Aquicella lusitana</name>
    <dbReference type="NCBI Taxonomy" id="254246"/>
    <lineage>
        <taxon>Bacteria</taxon>
        <taxon>Pseudomonadati</taxon>
        <taxon>Pseudomonadota</taxon>
        <taxon>Gammaproteobacteria</taxon>
        <taxon>Legionellales</taxon>
        <taxon>Coxiellaceae</taxon>
        <taxon>Aquicella</taxon>
    </lineage>
</organism>
<dbReference type="Gene3D" id="3.30.2310.20">
    <property type="entry name" value="RelE-like"/>
    <property type="match status" value="1"/>
</dbReference>
<dbReference type="SUPFAM" id="SSF143011">
    <property type="entry name" value="RelE-like"/>
    <property type="match status" value="1"/>
</dbReference>
<proteinExistence type="predicted"/>
<dbReference type="AlphaFoldDB" id="A0A370FYH2"/>
<dbReference type="OrthoDB" id="5570653at2"/>
<dbReference type="Pfam" id="PF05016">
    <property type="entry name" value="ParE_toxin"/>
    <property type="match status" value="1"/>
</dbReference>
<evidence type="ECO:0000313" key="3">
    <source>
        <dbReference type="Proteomes" id="UP000254720"/>
    </source>
</evidence>
<dbReference type="InterPro" id="IPR007712">
    <property type="entry name" value="RelE/ParE_toxin"/>
</dbReference>
<sequence length="78" mass="8846">MTTPYHIKISPAAQRQIQALTSKHQKTVIKIIEALAINPRPPGTKKLEGMTGLYSEDVLHLRLIYKVEEQEVLVLLIK</sequence>
<evidence type="ECO:0000256" key="1">
    <source>
        <dbReference type="ARBA" id="ARBA00022649"/>
    </source>
</evidence>
<comment type="caution">
    <text evidence="2">The sequence shown here is derived from an EMBL/GenBank/DDBJ whole genome shotgun (WGS) entry which is preliminary data.</text>
</comment>
<name>A0A370FYH2_9COXI</name>
<dbReference type="InterPro" id="IPR035093">
    <property type="entry name" value="RelE/ParE_toxin_dom_sf"/>
</dbReference>
<dbReference type="EMBL" id="QQAX01000052">
    <property type="protein sequence ID" value="RDI36671.1"/>
    <property type="molecule type" value="Genomic_DNA"/>
</dbReference>
<reference evidence="2 3" key="1">
    <citation type="submission" date="2018-07" db="EMBL/GenBank/DDBJ databases">
        <title>Genomic Encyclopedia of Type Strains, Phase IV (KMG-IV): sequencing the most valuable type-strain genomes for metagenomic binning, comparative biology and taxonomic classification.</title>
        <authorList>
            <person name="Goeker M."/>
        </authorList>
    </citation>
    <scope>NUCLEOTIDE SEQUENCE [LARGE SCALE GENOMIC DNA]</scope>
    <source>
        <strain evidence="2 3">DSM 16500</strain>
    </source>
</reference>
<evidence type="ECO:0000313" key="2">
    <source>
        <dbReference type="EMBL" id="RDI36671.1"/>
    </source>
</evidence>
<protein>
    <submittedName>
        <fullName evidence="2">mRNA interferase RelE/StbE</fullName>
    </submittedName>
</protein>
<accession>A0A370FYH2</accession>
<gene>
    <name evidence="2" type="ORF">C8D86_1522</name>
</gene>
<keyword evidence="1" id="KW-1277">Toxin-antitoxin system</keyword>